<dbReference type="PANTHER" id="PTHR30346">
    <property type="entry name" value="TRANSCRIPTIONAL DUAL REGULATOR HCAR-RELATED"/>
    <property type="match status" value="1"/>
</dbReference>
<feature type="domain" description="LysR substrate-binding" evidence="6">
    <location>
        <begin position="14"/>
        <end position="188"/>
    </location>
</feature>
<dbReference type="EMBL" id="BOPF01000002">
    <property type="protein sequence ID" value="GIJ43811.1"/>
    <property type="molecule type" value="Genomic_DNA"/>
</dbReference>
<gene>
    <name evidence="7" type="ORF">Val02_06970</name>
</gene>
<feature type="compositionally biased region" description="Basic and acidic residues" evidence="5">
    <location>
        <begin position="195"/>
        <end position="207"/>
    </location>
</feature>
<comment type="caution">
    <text evidence="7">The sequence shown here is derived from an EMBL/GenBank/DDBJ whole genome shotgun (WGS) entry which is preliminary data.</text>
</comment>
<evidence type="ECO:0000256" key="1">
    <source>
        <dbReference type="ARBA" id="ARBA00009437"/>
    </source>
</evidence>
<accession>A0A8J4DNH2</accession>
<keyword evidence="3" id="KW-0238">DNA-binding</keyword>
<name>A0A8J4DNH2_9ACTN</name>
<feature type="region of interest" description="Disordered" evidence="5">
    <location>
        <begin position="190"/>
        <end position="224"/>
    </location>
</feature>
<dbReference type="AlphaFoldDB" id="A0A8J4DNH2"/>
<dbReference type="GO" id="GO:0003677">
    <property type="term" value="F:DNA binding"/>
    <property type="evidence" value="ECO:0007669"/>
    <property type="project" value="UniProtKB-KW"/>
</dbReference>
<proteinExistence type="inferred from homology"/>
<dbReference type="GO" id="GO:0032993">
    <property type="term" value="C:protein-DNA complex"/>
    <property type="evidence" value="ECO:0007669"/>
    <property type="project" value="TreeGrafter"/>
</dbReference>
<evidence type="ECO:0000256" key="4">
    <source>
        <dbReference type="ARBA" id="ARBA00023163"/>
    </source>
</evidence>
<dbReference type="GO" id="GO:0003700">
    <property type="term" value="F:DNA-binding transcription factor activity"/>
    <property type="evidence" value="ECO:0007669"/>
    <property type="project" value="TreeGrafter"/>
</dbReference>
<keyword evidence="4" id="KW-0804">Transcription</keyword>
<reference evidence="7" key="1">
    <citation type="submission" date="2021-01" db="EMBL/GenBank/DDBJ databases">
        <title>Whole genome shotgun sequence of Virgisporangium aliadipatigenens NBRC 105644.</title>
        <authorList>
            <person name="Komaki H."/>
            <person name="Tamura T."/>
        </authorList>
    </citation>
    <scope>NUCLEOTIDE SEQUENCE</scope>
    <source>
        <strain evidence="7">NBRC 105644</strain>
    </source>
</reference>
<keyword evidence="8" id="KW-1185">Reference proteome</keyword>
<dbReference type="SUPFAM" id="SSF53850">
    <property type="entry name" value="Periplasmic binding protein-like II"/>
    <property type="match status" value="1"/>
</dbReference>
<dbReference type="Pfam" id="PF03466">
    <property type="entry name" value="LysR_substrate"/>
    <property type="match status" value="1"/>
</dbReference>
<evidence type="ECO:0000313" key="8">
    <source>
        <dbReference type="Proteomes" id="UP000619260"/>
    </source>
</evidence>
<dbReference type="Proteomes" id="UP000619260">
    <property type="component" value="Unassembled WGS sequence"/>
</dbReference>
<keyword evidence="2" id="KW-0805">Transcription regulation</keyword>
<evidence type="ECO:0000259" key="6">
    <source>
        <dbReference type="Pfam" id="PF03466"/>
    </source>
</evidence>
<evidence type="ECO:0000313" key="7">
    <source>
        <dbReference type="EMBL" id="GIJ43811.1"/>
    </source>
</evidence>
<evidence type="ECO:0000256" key="5">
    <source>
        <dbReference type="SAM" id="MobiDB-lite"/>
    </source>
</evidence>
<evidence type="ECO:0000256" key="2">
    <source>
        <dbReference type="ARBA" id="ARBA00023015"/>
    </source>
</evidence>
<dbReference type="PANTHER" id="PTHR30346:SF0">
    <property type="entry name" value="HCA OPERON TRANSCRIPTIONAL ACTIVATOR HCAR"/>
    <property type="match status" value="1"/>
</dbReference>
<comment type="similarity">
    <text evidence="1">Belongs to the LysR transcriptional regulatory family.</text>
</comment>
<feature type="compositionally biased region" description="Low complexity" evidence="5">
    <location>
        <begin position="208"/>
        <end position="217"/>
    </location>
</feature>
<evidence type="ECO:0000256" key="3">
    <source>
        <dbReference type="ARBA" id="ARBA00023125"/>
    </source>
</evidence>
<organism evidence="7 8">
    <name type="scientific">Virgisporangium aliadipatigenens</name>
    <dbReference type="NCBI Taxonomy" id="741659"/>
    <lineage>
        <taxon>Bacteria</taxon>
        <taxon>Bacillati</taxon>
        <taxon>Actinomycetota</taxon>
        <taxon>Actinomycetes</taxon>
        <taxon>Micromonosporales</taxon>
        <taxon>Micromonosporaceae</taxon>
        <taxon>Virgisporangium</taxon>
    </lineage>
</organism>
<dbReference type="CDD" id="cd05466">
    <property type="entry name" value="PBP2_LTTR_substrate"/>
    <property type="match status" value="1"/>
</dbReference>
<dbReference type="Gene3D" id="3.40.190.10">
    <property type="entry name" value="Periplasmic binding protein-like II"/>
    <property type="match status" value="2"/>
</dbReference>
<sequence length="224" mass="24222">MTFHLLVVPGVIVDRWARTWSERRPGVPLEIVPVGPRAAADALLAKEGDAGLIRLPVDKESFHAIPLWTEETVVMAPRDHLFAAAEGEVFVADLADETLVRPLDDVLAWESVPGADVARPDDTAEAVEFTAAGGGVLVVPRSLARLHHRKDLVVRVVPDAPTSSVGLVWERDSHTELVEEWIGIVRGRTANSTRGRAEAAPKPDSGRGRAAAQAARAAKGRRRR</sequence>
<dbReference type="RefSeq" id="WP_203897354.1">
    <property type="nucleotide sequence ID" value="NZ_BOPF01000002.1"/>
</dbReference>
<dbReference type="InterPro" id="IPR005119">
    <property type="entry name" value="LysR_subst-bd"/>
</dbReference>
<protein>
    <submittedName>
        <fullName evidence="7">LysR family transcriptional regulator</fullName>
    </submittedName>
</protein>